<name>A0A9P2WRY1_THEFU</name>
<dbReference type="InterPro" id="IPR025194">
    <property type="entry name" value="RodZ-like_C"/>
</dbReference>
<keyword evidence="2" id="KW-0812">Transmembrane</keyword>
<dbReference type="InterPro" id="IPR010982">
    <property type="entry name" value="Lambda_DNA-bd_dom_sf"/>
</dbReference>
<feature type="region of interest" description="Disordered" evidence="1">
    <location>
        <begin position="129"/>
        <end position="161"/>
    </location>
</feature>
<accession>A0A9P2WRY1</accession>
<dbReference type="AlphaFoldDB" id="A0A9P2WRY1"/>
<feature type="domain" description="HTH cro/C1-type" evidence="3">
    <location>
        <begin position="21"/>
        <end position="80"/>
    </location>
</feature>
<gene>
    <name evidence="4" type="ORF">TM51_04343</name>
</gene>
<keyword evidence="2" id="KW-0472">Membrane</keyword>
<feature type="compositionally biased region" description="Low complexity" evidence="1">
    <location>
        <begin position="133"/>
        <end position="161"/>
    </location>
</feature>
<dbReference type="GO" id="GO:0003677">
    <property type="term" value="F:DNA binding"/>
    <property type="evidence" value="ECO:0007669"/>
    <property type="project" value="UniProtKB-KW"/>
</dbReference>
<evidence type="ECO:0000313" key="4">
    <source>
        <dbReference type="EMBL" id="EOR72093.1"/>
    </source>
</evidence>
<organism evidence="4 5">
    <name type="scientific">Thermobifida fusca TM51</name>
    <dbReference type="NCBI Taxonomy" id="1169414"/>
    <lineage>
        <taxon>Bacteria</taxon>
        <taxon>Bacillati</taxon>
        <taxon>Actinomycetota</taxon>
        <taxon>Actinomycetes</taxon>
        <taxon>Streptosporangiales</taxon>
        <taxon>Nocardiopsidaceae</taxon>
        <taxon>Thermobifida</taxon>
    </lineage>
</organism>
<evidence type="ECO:0000256" key="1">
    <source>
        <dbReference type="SAM" id="MobiDB-lite"/>
    </source>
</evidence>
<dbReference type="InterPro" id="IPR050400">
    <property type="entry name" value="Bact_Cytoskel_RodZ"/>
</dbReference>
<reference evidence="4 5" key="1">
    <citation type="journal article" date="2013" name="Genome Announc.">
        <title>Draft Genome Sequence of the Lignocellulose Decomposer Thermobifida fusca Strain TM51.</title>
        <authorList>
            <person name="Toth A."/>
            <person name="Barna T."/>
            <person name="Nagy I."/>
            <person name="Horvath B."/>
            <person name="Nagy I."/>
            <person name="Tancsics A."/>
            <person name="Kriszt B."/>
            <person name="Baka E."/>
            <person name="Fekete C."/>
            <person name="Kukolya J."/>
        </authorList>
    </citation>
    <scope>NUCLEOTIDE SEQUENCE [LARGE SCALE GENOMIC DNA]</scope>
    <source>
        <strain evidence="4 5">TM51</strain>
    </source>
</reference>
<dbReference type="Pfam" id="PF13464">
    <property type="entry name" value="RodZ_C"/>
    <property type="match status" value="1"/>
</dbReference>
<dbReference type="SMART" id="SM00530">
    <property type="entry name" value="HTH_XRE"/>
    <property type="match status" value="1"/>
</dbReference>
<protein>
    <submittedName>
        <fullName evidence="4">Helix-hairpin-helix DNA-binding motif-containing protein</fullName>
    </submittedName>
</protein>
<keyword evidence="5" id="KW-1185">Reference proteome</keyword>
<dbReference type="PANTHER" id="PTHR34475">
    <property type="match status" value="1"/>
</dbReference>
<dbReference type="PANTHER" id="PTHR34475:SF1">
    <property type="entry name" value="CYTOSKELETON PROTEIN RODZ"/>
    <property type="match status" value="1"/>
</dbReference>
<keyword evidence="2" id="KW-1133">Transmembrane helix</keyword>
<dbReference type="InterPro" id="IPR001387">
    <property type="entry name" value="Cro/C1-type_HTH"/>
</dbReference>
<dbReference type="Proteomes" id="UP000014184">
    <property type="component" value="Unassembled WGS sequence"/>
</dbReference>
<dbReference type="SUPFAM" id="SSF47413">
    <property type="entry name" value="lambda repressor-like DNA-binding domains"/>
    <property type="match status" value="1"/>
</dbReference>
<dbReference type="RefSeq" id="WP_011291241.1">
    <property type="nucleotide sequence ID" value="NZ_AOSG01000021.1"/>
</dbReference>
<sequence length="246" mass="25924">MRQECSNEEQDQSAAPVGRELAAARARRGYTLRQLSELTRIPESVLHAWEHGDTACGPAERYRAQVRTLCAVLDLDPAALLCRGDPGQAPVRRRTAPSRGGQWGWAAVVIAAALTLAVLAWPGRPFTPDHPEAFPAAGQSPAGSPSAPDPASSAAPAVPPTAGQVTLRVTAHRPTWVSVTDGTDMLFTGVLAAGQTRDWTADEVIHLRLADAGGVHLWVNGHAYGVPGADGEVTHLTYTAQSGSPR</sequence>
<evidence type="ECO:0000313" key="5">
    <source>
        <dbReference type="Proteomes" id="UP000014184"/>
    </source>
</evidence>
<evidence type="ECO:0000259" key="3">
    <source>
        <dbReference type="PROSITE" id="PS50943"/>
    </source>
</evidence>
<dbReference type="Pfam" id="PF13413">
    <property type="entry name" value="HTH_25"/>
    <property type="match status" value="1"/>
</dbReference>
<comment type="caution">
    <text evidence="4">The sequence shown here is derived from an EMBL/GenBank/DDBJ whole genome shotgun (WGS) entry which is preliminary data.</text>
</comment>
<dbReference type="EMBL" id="AOSG01000021">
    <property type="protein sequence ID" value="EOR72093.1"/>
    <property type="molecule type" value="Genomic_DNA"/>
</dbReference>
<dbReference type="Gene3D" id="1.10.260.40">
    <property type="entry name" value="lambda repressor-like DNA-binding domains"/>
    <property type="match status" value="1"/>
</dbReference>
<proteinExistence type="predicted"/>
<keyword evidence="4" id="KW-0238">DNA-binding</keyword>
<evidence type="ECO:0000256" key="2">
    <source>
        <dbReference type="SAM" id="Phobius"/>
    </source>
</evidence>
<dbReference type="PROSITE" id="PS50943">
    <property type="entry name" value="HTH_CROC1"/>
    <property type="match status" value="1"/>
</dbReference>
<feature type="transmembrane region" description="Helical" evidence="2">
    <location>
        <begin position="103"/>
        <end position="121"/>
    </location>
</feature>